<organism evidence="1 2">
    <name type="scientific">Massilia eburnea</name>
    <dbReference type="NCBI Taxonomy" id="1776165"/>
    <lineage>
        <taxon>Bacteria</taxon>
        <taxon>Pseudomonadati</taxon>
        <taxon>Pseudomonadota</taxon>
        <taxon>Betaproteobacteria</taxon>
        <taxon>Burkholderiales</taxon>
        <taxon>Oxalobacteraceae</taxon>
        <taxon>Telluria group</taxon>
        <taxon>Massilia</taxon>
    </lineage>
</organism>
<keyword evidence="2" id="KW-1185">Reference proteome</keyword>
<dbReference type="OrthoDB" id="8758324at2"/>
<sequence>MTLAKELNKRITIQRKSHTKDSFGGNVESWTNVGNVWAGVAPVSLTRRRQTKQGGEESVTSIPIKVRFGVDVAIDDRILFRGATYEVKQIENPGFANRVLVLTCESLPLGAI</sequence>
<dbReference type="InterPro" id="IPR008767">
    <property type="entry name" value="Phage_SPP1_head-tail_adaptor"/>
</dbReference>
<dbReference type="AlphaFoldDB" id="A0A6L6QHQ0"/>
<dbReference type="Pfam" id="PF05521">
    <property type="entry name" value="Phage_HCP"/>
    <property type="match status" value="1"/>
</dbReference>
<evidence type="ECO:0000313" key="1">
    <source>
        <dbReference type="EMBL" id="MTW11427.1"/>
    </source>
</evidence>
<dbReference type="NCBIfam" id="TIGR01563">
    <property type="entry name" value="gp16_SPP1"/>
    <property type="match status" value="1"/>
</dbReference>
<dbReference type="Gene3D" id="2.40.10.270">
    <property type="entry name" value="Bacteriophage SPP1 head-tail adaptor protein"/>
    <property type="match status" value="1"/>
</dbReference>
<dbReference type="Proteomes" id="UP000472320">
    <property type="component" value="Unassembled WGS sequence"/>
</dbReference>
<evidence type="ECO:0000313" key="2">
    <source>
        <dbReference type="Proteomes" id="UP000472320"/>
    </source>
</evidence>
<reference evidence="1 2" key="1">
    <citation type="submission" date="2019-11" db="EMBL/GenBank/DDBJ databases">
        <title>Type strains purchased from KCTC, JCM and DSMZ.</title>
        <authorList>
            <person name="Lu H."/>
        </authorList>
    </citation>
    <scope>NUCLEOTIDE SEQUENCE [LARGE SCALE GENOMIC DNA]</scope>
    <source>
        <strain evidence="1 2">JCM 31587</strain>
    </source>
</reference>
<gene>
    <name evidence="1" type="ORF">GM658_12550</name>
</gene>
<name>A0A6L6QHQ0_9BURK</name>
<protein>
    <submittedName>
        <fullName evidence="1">Phage head closure protein</fullName>
    </submittedName>
</protein>
<comment type="caution">
    <text evidence="1">The sequence shown here is derived from an EMBL/GenBank/DDBJ whole genome shotgun (WGS) entry which is preliminary data.</text>
</comment>
<accession>A0A6L6QHQ0</accession>
<dbReference type="EMBL" id="WNKX01000008">
    <property type="protein sequence ID" value="MTW11427.1"/>
    <property type="molecule type" value="Genomic_DNA"/>
</dbReference>
<proteinExistence type="predicted"/>
<dbReference type="InterPro" id="IPR038666">
    <property type="entry name" value="SSP1_head-tail_sf"/>
</dbReference>
<dbReference type="RefSeq" id="WP_155454386.1">
    <property type="nucleotide sequence ID" value="NZ_WNKX01000008.1"/>
</dbReference>